<gene>
    <name evidence="3" type="ORF">JE024_21975</name>
</gene>
<accession>A0ABS2UUW2</accession>
<keyword evidence="3" id="KW-0540">Nuclease</keyword>
<dbReference type="InterPro" id="IPR003615">
    <property type="entry name" value="HNH_nuc"/>
</dbReference>
<keyword evidence="3" id="KW-0378">Hydrolase</keyword>
<comment type="caution">
    <text evidence="3">The sequence shown here is derived from an EMBL/GenBank/DDBJ whole genome shotgun (WGS) entry which is preliminary data.</text>
</comment>
<evidence type="ECO:0000256" key="1">
    <source>
        <dbReference type="SAM" id="MobiDB-lite"/>
    </source>
</evidence>
<evidence type="ECO:0000313" key="3">
    <source>
        <dbReference type="EMBL" id="MBM9621361.1"/>
    </source>
</evidence>
<dbReference type="GO" id="GO:0004519">
    <property type="term" value="F:endonuclease activity"/>
    <property type="evidence" value="ECO:0007669"/>
    <property type="project" value="UniProtKB-KW"/>
</dbReference>
<sequence length="140" mass="15549">MGRPVSTRQRALFHALVSEHGLDTSHFHRQNHSPAQPGPSARSADEVLVRHGRDHRTRTVVLRRALMETGVPERCAGCGTGPRWHGRRMVLEVDHVSGDRHDDRRENLRLLCPNCHAVTGTWCRGGSRRPVAAPHGAAVD</sequence>
<keyword evidence="3" id="KW-0255">Endonuclease</keyword>
<keyword evidence="4" id="KW-1185">Reference proteome</keyword>
<dbReference type="Pfam" id="PF24623">
    <property type="entry name" value="Phage_zn_bind_8"/>
    <property type="match status" value="1"/>
</dbReference>
<dbReference type="CDD" id="cd00085">
    <property type="entry name" value="HNHc"/>
    <property type="match status" value="1"/>
</dbReference>
<dbReference type="InterPro" id="IPR056911">
    <property type="entry name" value="Phage_Znf_bind_put"/>
</dbReference>
<dbReference type="EMBL" id="JAFEJA010000001">
    <property type="protein sequence ID" value="MBM9621361.1"/>
    <property type="molecule type" value="Genomic_DNA"/>
</dbReference>
<dbReference type="Proteomes" id="UP000664109">
    <property type="component" value="Unassembled WGS sequence"/>
</dbReference>
<proteinExistence type="predicted"/>
<evidence type="ECO:0000313" key="4">
    <source>
        <dbReference type="Proteomes" id="UP000664109"/>
    </source>
</evidence>
<protein>
    <submittedName>
        <fullName evidence="3">HNH endonuclease</fullName>
    </submittedName>
</protein>
<feature type="domain" description="DNA-binding phage zinc finger" evidence="2">
    <location>
        <begin position="100"/>
        <end position="137"/>
    </location>
</feature>
<organism evidence="3 4">
    <name type="scientific">Streptomyces zhihengii</name>
    <dbReference type="NCBI Taxonomy" id="1818004"/>
    <lineage>
        <taxon>Bacteria</taxon>
        <taxon>Bacillati</taxon>
        <taxon>Actinomycetota</taxon>
        <taxon>Actinomycetes</taxon>
        <taxon>Kitasatosporales</taxon>
        <taxon>Streptomycetaceae</taxon>
        <taxon>Streptomyces</taxon>
    </lineage>
</organism>
<evidence type="ECO:0000259" key="2">
    <source>
        <dbReference type="Pfam" id="PF24623"/>
    </source>
</evidence>
<name>A0ABS2UUW2_9ACTN</name>
<reference evidence="3 4" key="1">
    <citation type="journal article" date="2016" name="Arch. Microbiol.">
        <title>Streptomyces zhihengii sp. nov., isolated from rhizospheric soil of Psammosilene tunicoides.</title>
        <authorList>
            <person name="Huang M.J."/>
            <person name="Fei J.J."/>
            <person name="Salam N."/>
            <person name="Kim C.J."/>
            <person name="Hozzein W.N."/>
            <person name="Xiao M."/>
            <person name="Huang H.Q."/>
            <person name="Li W.J."/>
        </authorList>
    </citation>
    <scope>NUCLEOTIDE SEQUENCE [LARGE SCALE GENOMIC DNA]</scope>
    <source>
        <strain evidence="3 4">YIM T102</strain>
    </source>
</reference>
<feature type="region of interest" description="Disordered" evidence="1">
    <location>
        <begin position="25"/>
        <end position="44"/>
    </location>
</feature>